<dbReference type="PANTHER" id="PTHR11062">
    <property type="entry name" value="EXOSTOSIN HEPARAN SULFATE GLYCOSYLTRANSFERASE -RELATED"/>
    <property type="match status" value="1"/>
</dbReference>
<dbReference type="InterPro" id="IPR004263">
    <property type="entry name" value="Exostosin"/>
</dbReference>
<feature type="domain" description="Exostosin GT47" evidence="1">
    <location>
        <begin position="125"/>
        <end position="271"/>
    </location>
</feature>
<organism evidence="2 3">
    <name type="scientific">Colwellia marinimaniae</name>
    <dbReference type="NCBI Taxonomy" id="1513592"/>
    <lineage>
        <taxon>Bacteria</taxon>
        <taxon>Pseudomonadati</taxon>
        <taxon>Pseudomonadota</taxon>
        <taxon>Gammaproteobacteria</taxon>
        <taxon>Alteromonadales</taxon>
        <taxon>Colwelliaceae</taxon>
        <taxon>Colwellia</taxon>
    </lineage>
</organism>
<accession>A0ABQ0MTM2</accession>
<keyword evidence="3" id="KW-1185">Reference proteome</keyword>
<dbReference type="InterPro" id="IPR040911">
    <property type="entry name" value="Exostosin_GT47"/>
</dbReference>
<name>A0ABQ0MTM2_9GAMM</name>
<gene>
    <name evidence="2" type="ORF">MTCD1_01330</name>
</gene>
<evidence type="ECO:0000313" key="2">
    <source>
        <dbReference type="EMBL" id="GAW95727.1"/>
    </source>
</evidence>
<dbReference type="RefSeq" id="WP_057179527.1">
    <property type="nucleotide sequence ID" value="NZ_BDQM01000008.1"/>
</dbReference>
<reference evidence="2 3" key="1">
    <citation type="submission" date="2017-06" db="EMBL/GenBank/DDBJ databases">
        <title>Whole Genome Sequences of Colwellia marinimaniae MTCD1.</title>
        <authorList>
            <person name="Kusumoto H."/>
            <person name="Inoue M."/>
            <person name="Tanikawa K."/>
            <person name="Maeji H."/>
            <person name="Cameron J.H."/>
            <person name="Bartlett D.H."/>
        </authorList>
    </citation>
    <scope>NUCLEOTIDE SEQUENCE [LARGE SCALE GENOMIC DNA]</scope>
    <source>
        <strain evidence="2 3">MTCD1</strain>
    </source>
</reference>
<dbReference type="Pfam" id="PF03016">
    <property type="entry name" value="Exostosin_GT47"/>
    <property type="match status" value="1"/>
</dbReference>
<proteinExistence type="predicted"/>
<dbReference type="Proteomes" id="UP000197068">
    <property type="component" value="Unassembled WGS sequence"/>
</dbReference>
<evidence type="ECO:0000313" key="3">
    <source>
        <dbReference type="Proteomes" id="UP000197068"/>
    </source>
</evidence>
<comment type="caution">
    <text evidence="2">The sequence shown here is derived from an EMBL/GenBank/DDBJ whole genome shotgun (WGS) entry which is preliminary data.</text>
</comment>
<protein>
    <recommendedName>
        <fullName evidence="1">Exostosin GT47 domain-containing protein</fullName>
    </recommendedName>
</protein>
<dbReference type="EMBL" id="BDQM01000008">
    <property type="protein sequence ID" value="GAW95727.1"/>
    <property type="molecule type" value="Genomic_DNA"/>
</dbReference>
<sequence length="302" mass="35636">MKEKKYPGGWIKHGNVFAFPHRWQIPAKTELWAYEKCLELENVNIYEQFFCFPWAGLVDCLNHNQPTKAKFFIDALNVAPPKIAVKRITFCQHIYALDLIPFFKKLGVTDIYWSHKIKGQDEIEGIKLHPYPLYPVMHFKRNKPYSNKPLSERKYLYSFIGAYQPDLYLTEVRKWIFDLPKLDNTIVIERSEWHFEQDVYRNQLLGATENEVRGNVRKQHEKEYIDVMQETIFCLCPSGSGPNSIRFWEAIKFGCIPVLLSDTLELPEDEIGDIILLDETSQLVMELPRTLALEKERYLENR</sequence>
<evidence type="ECO:0000259" key="1">
    <source>
        <dbReference type="Pfam" id="PF03016"/>
    </source>
</evidence>